<dbReference type="SUPFAM" id="SSF48371">
    <property type="entry name" value="ARM repeat"/>
    <property type="match status" value="1"/>
</dbReference>
<evidence type="ECO:0000313" key="3">
    <source>
        <dbReference type="EMBL" id="ONK68257.1"/>
    </source>
</evidence>
<proteinExistence type="predicted"/>
<feature type="compositionally biased region" description="Polar residues" evidence="1">
    <location>
        <begin position="284"/>
        <end position="293"/>
    </location>
</feature>
<feature type="region of interest" description="Disordered" evidence="1">
    <location>
        <begin position="267"/>
        <end position="293"/>
    </location>
</feature>
<dbReference type="EMBL" id="CM007385">
    <property type="protein sequence ID" value="ONK68257.1"/>
    <property type="molecule type" value="Genomic_DNA"/>
</dbReference>
<accession>A0A5P1ET18</accession>
<dbReference type="Gene3D" id="1.25.10.10">
    <property type="entry name" value="Leucine-rich Repeat Variant"/>
    <property type="match status" value="1"/>
</dbReference>
<dbReference type="InterPro" id="IPR016024">
    <property type="entry name" value="ARM-type_fold"/>
</dbReference>
<dbReference type="AlphaFoldDB" id="A0A5P1ET18"/>
<dbReference type="Proteomes" id="UP000243459">
    <property type="component" value="Chromosome 5"/>
</dbReference>
<dbReference type="GO" id="GO:0005881">
    <property type="term" value="C:cytoplasmic microtubule"/>
    <property type="evidence" value="ECO:0007669"/>
    <property type="project" value="TreeGrafter"/>
</dbReference>
<name>A0A5P1ET18_ASPOF</name>
<dbReference type="Gramene" id="ONK68257">
    <property type="protein sequence ID" value="ONK68257"/>
    <property type="gene ID" value="A4U43_C05F9360"/>
</dbReference>
<dbReference type="InterPro" id="IPR011989">
    <property type="entry name" value="ARM-like"/>
</dbReference>
<feature type="compositionally biased region" description="Acidic residues" evidence="1">
    <location>
        <begin position="272"/>
        <end position="281"/>
    </location>
</feature>
<dbReference type="OMA" id="KTSIMTC"/>
<sequence>MALRSLDNALPAKLERPKKTMKVATLHSELPLDSSLNNENTPPQPKASDPSAEYIASEDLQALSDPGAKIKVLWEELESKDWTKVCEALNDVRRLALHHSALLLPILENVMLIMVKSLKNPRSALCKTAIMTSTDIFHSFGHILLSASDETKAFDNLLLQLLLKASQDKRFVCEEAQKALDTMAQFTTPLPLLKKLQSCVNHVNLRVRAKAAVSISKCVSNMELEIIKEFGLGTLLQIAAELLNDRLPDAREAARSIINVIHSGFPKKDDTKENDDEEETSETWQSFCSSNLPPISAQSVAKLVSQ</sequence>
<reference evidence="4" key="1">
    <citation type="journal article" date="2017" name="Nat. Commun.">
        <title>The asparagus genome sheds light on the origin and evolution of a young Y chromosome.</title>
        <authorList>
            <person name="Harkess A."/>
            <person name="Zhou J."/>
            <person name="Xu C."/>
            <person name="Bowers J.E."/>
            <person name="Van der Hulst R."/>
            <person name="Ayyampalayam S."/>
            <person name="Mercati F."/>
            <person name="Riccardi P."/>
            <person name="McKain M.R."/>
            <person name="Kakrana A."/>
            <person name="Tang H."/>
            <person name="Ray J."/>
            <person name="Groenendijk J."/>
            <person name="Arikit S."/>
            <person name="Mathioni S.M."/>
            <person name="Nakano M."/>
            <person name="Shan H."/>
            <person name="Telgmann-Rauber A."/>
            <person name="Kanno A."/>
            <person name="Yue Z."/>
            <person name="Chen H."/>
            <person name="Li W."/>
            <person name="Chen Y."/>
            <person name="Xu X."/>
            <person name="Zhang Y."/>
            <person name="Luo S."/>
            <person name="Chen H."/>
            <person name="Gao J."/>
            <person name="Mao Z."/>
            <person name="Pires J.C."/>
            <person name="Luo M."/>
            <person name="Kudrna D."/>
            <person name="Wing R.A."/>
            <person name="Meyers B.C."/>
            <person name="Yi K."/>
            <person name="Kong H."/>
            <person name="Lavrijsen P."/>
            <person name="Sunseri F."/>
            <person name="Falavigna A."/>
            <person name="Ye Y."/>
            <person name="Leebens-Mack J.H."/>
            <person name="Chen G."/>
        </authorList>
    </citation>
    <scope>NUCLEOTIDE SEQUENCE [LARGE SCALE GENOMIC DNA]</scope>
    <source>
        <strain evidence="4">cv. DH0086</strain>
    </source>
</reference>
<dbReference type="GO" id="GO:0008017">
    <property type="term" value="F:microtubule binding"/>
    <property type="evidence" value="ECO:0007669"/>
    <property type="project" value="TreeGrafter"/>
</dbReference>
<dbReference type="GO" id="GO:0000226">
    <property type="term" value="P:microtubule cytoskeleton organization"/>
    <property type="evidence" value="ECO:0007669"/>
    <property type="project" value="TreeGrafter"/>
</dbReference>
<feature type="region of interest" description="Disordered" evidence="1">
    <location>
        <begin position="28"/>
        <end position="52"/>
    </location>
</feature>
<keyword evidence="4" id="KW-1185">Reference proteome</keyword>
<dbReference type="PANTHER" id="PTHR21567">
    <property type="entry name" value="CLASP"/>
    <property type="match status" value="1"/>
</dbReference>
<dbReference type="SMART" id="SM01349">
    <property type="entry name" value="TOG"/>
    <property type="match status" value="1"/>
</dbReference>
<organism evidence="3 4">
    <name type="scientific">Asparagus officinalis</name>
    <name type="common">Garden asparagus</name>
    <dbReference type="NCBI Taxonomy" id="4686"/>
    <lineage>
        <taxon>Eukaryota</taxon>
        <taxon>Viridiplantae</taxon>
        <taxon>Streptophyta</taxon>
        <taxon>Embryophyta</taxon>
        <taxon>Tracheophyta</taxon>
        <taxon>Spermatophyta</taxon>
        <taxon>Magnoliopsida</taxon>
        <taxon>Liliopsida</taxon>
        <taxon>Asparagales</taxon>
        <taxon>Asparagaceae</taxon>
        <taxon>Asparagoideae</taxon>
        <taxon>Asparagus</taxon>
    </lineage>
</organism>
<evidence type="ECO:0000256" key="1">
    <source>
        <dbReference type="SAM" id="MobiDB-lite"/>
    </source>
</evidence>
<evidence type="ECO:0000259" key="2">
    <source>
        <dbReference type="SMART" id="SM01349"/>
    </source>
</evidence>
<dbReference type="InterPro" id="IPR034085">
    <property type="entry name" value="TOG"/>
</dbReference>
<evidence type="ECO:0000313" key="4">
    <source>
        <dbReference type="Proteomes" id="UP000243459"/>
    </source>
</evidence>
<gene>
    <name evidence="3" type="ORF">A4U43_C05F9360</name>
</gene>
<protein>
    <recommendedName>
        <fullName evidence="2">TOG domain-containing protein</fullName>
    </recommendedName>
</protein>
<feature type="domain" description="TOG" evidence="2">
    <location>
        <begin position="59"/>
        <end position="290"/>
    </location>
</feature>
<dbReference type="OrthoDB" id="63891at2759"/>
<dbReference type="PANTHER" id="PTHR21567:SF65">
    <property type="entry name" value="ARM REPEAT SUPERFAMILY PROTEIN"/>
    <property type="match status" value="1"/>
</dbReference>